<dbReference type="Pfam" id="PF04782">
    <property type="entry name" value="DUF632"/>
    <property type="match status" value="1"/>
</dbReference>
<evidence type="ECO:0000313" key="4">
    <source>
        <dbReference type="Proteomes" id="UP001412067"/>
    </source>
</evidence>
<proteinExistence type="predicted"/>
<keyword evidence="4" id="KW-1185">Reference proteome</keyword>
<sequence>MWKGMLECHQIQCQAISEANFLDSIASGGQLSDSHVNAIMQLELELLGWMGNFASWIYLQKSFVKSLNGWLVLCLHYEPEVTADGVPPYSPGRIGAPPAFVIFNCWFQSLDRLSEKDVLHSMKSFASRVKQIWQQNDIELRQKMIVNREVERLQKKREREAQVINKELEALNRKLDITSLQDSLLPSQPAEPGSLRSSLKQVLEALESFTTNSLKAYEDVRARAEEEKAAIGAQI</sequence>
<dbReference type="InterPro" id="IPR006867">
    <property type="entry name" value="DUF632"/>
</dbReference>
<organism evidence="3 4">
    <name type="scientific">Platanthera guangdongensis</name>
    <dbReference type="NCBI Taxonomy" id="2320717"/>
    <lineage>
        <taxon>Eukaryota</taxon>
        <taxon>Viridiplantae</taxon>
        <taxon>Streptophyta</taxon>
        <taxon>Embryophyta</taxon>
        <taxon>Tracheophyta</taxon>
        <taxon>Spermatophyta</taxon>
        <taxon>Magnoliopsida</taxon>
        <taxon>Liliopsida</taxon>
        <taxon>Asparagales</taxon>
        <taxon>Orchidaceae</taxon>
        <taxon>Orchidoideae</taxon>
        <taxon>Orchideae</taxon>
        <taxon>Orchidinae</taxon>
        <taxon>Platanthera</taxon>
    </lineage>
</organism>
<dbReference type="PANTHER" id="PTHR21450">
    <property type="entry name" value="PROTEIN ALTERED PHOSPHATE STARVATION RESPONSE 1"/>
    <property type="match status" value="1"/>
</dbReference>
<gene>
    <name evidence="3" type="ORF">KSP40_PGU010172</name>
</gene>
<dbReference type="EMBL" id="JBBWWR010000006">
    <property type="protein sequence ID" value="KAK8965240.1"/>
    <property type="molecule type" value="Genomic_DNA"/>
</dbReference>
<dbReference type="PANTHER" id="PTHR21450:SF41">
    <property type="entry name" value="RNA POLYMERASE SUBUNIT BETA, PUTATIVE (DUF630 AND DUF632)-RELATED"/>
    <property type="match status" value="1"/>
</dbReference>
<accession>A0ABR2MP05</accession>
<feature type="domain" description="DUF632" evidence="2">
    <location>
        <begin position="1"/>
        <end position="130"/>
    </location>
</feature>
<comment type="caution">
    <text evidence="3">The sequence shown here is derived from an EMBL/GenBank/DDBJ whole genome shotgun (WGS) entry which is preliminary data.</text>
</comment>
<keyword evidence="1" id="KW-0175">Coiled coil</keyword>
<name>A0ABR2MP05_9ASPA</name>
<feature type="coiled-coil region" evidence="1">
    <location>
        <begin position="150"/>
        <end position="181"/>
    </location>
</feature>
<evidence type="ECO:0000256" key="1">
    <source>
        <dbReference type="SAM" id="Coils"/>
    </source>
</evidence>
<evidence type="ECO:0000259" key="2">
    <source>
        <dbReference type="Pfam" id="PF04782"/>
    </source>
</evidence>
<evidence type="ECO:0000313" key="3">
    <source>
        <dbReference type="EMBL" id="KAK8965240.1"/>
    </source>
</evidence>
<protein>
    <recommendedName>
        <fullName evidence="2">DUF632 domain-containing protein</fullName>
    </recommendedName>
</protein>
<dbReference type="Proteomes" id="UP001412067">
    <property type="component" value="Unassembled WGS sequence"/>
</dbReference>
<reference evidence="3 4" key="1">
    <citation type="journal article" date="2022" name="Nat. Plants">
        <title>Genomes of leafy and leafless Platanthera orchids illuminate the evolution of mycoheterotrophy.</title>
        <authorList>
            <person name="Li M.H."/>
            <person name="Liu K.W."/>
            <person name="Li Z."/>
            <person name="Lu H.C."/>
            <person name="Ye Q.L."/>
            <person name="Zhang D."/>
            <person name="Wang J.Y."/>
            <person name="Li Y.F."/>
            <person name="Zhong Z.M."/>
            <person name="Liu X."/>
            <person name="Yu X."/>
            <person name="Liu D.K."/>
            <person name="Tu X.D."/>
            <person name="Liu B."/>
            <person name="Hao Y."/>
            <person name="Liao X.Y."/>
            <person name="Jiang Y.T."/>
            <person name="Sun W.H."/>
            <person name="Chen J."/>
            <person name="Chen Y.Q."/>
            <person name="Ai Y."/>
            <person name="Zhai J.W."/>
            <person name="Wu S.S."/>
            <person name="Zhou Z."/>
            <person name="Hsiao Y.Y."/>
            <person name="Wu W.L."/>
            <person name="Chen Y.Y."/>
            <person name="Lin Y.F."/>
            <person name="Hsu J.L."/>
            <person name="Li C.Y."/>
            <person name="Wang Z.W."/>
            <person name="Zhao X."/>
            <person name="Zhong W.Y."/>
            <person name="Ma X.K."/>
            <person name="Ma L."/>
            <person name="Huang J."/>
            <person name="Chen G.Z."/>
            <person name="Huang M.Z."/>
            <person name="Huang L."/>
            <person name="Peng D.H."/>
            <person name="Luo Y.B."/>
            <person name="Zou S.Q."/>
            <person name="Chen S.P."/>
            <person name="Lan S."/>
            <person name="Tsai W.C."/>
            <person name="Van de Peer Y."/>
            <person name="Liu Z.J."/>
        </authorList>
    </citation>
    <scope>NUCLEOTIDE SEQUENCE [LARGE SCALE GENOMIC DNA]</scope>
    <source>
        <strain evidence="3">Lor288</strain>
    </source>
</reference>